<name>A0ABX4GUM2_9BACI</name>
<dbReference type="RefSeq" id="WP_095220437.1">
    <property type="nucleotide sequence ID" value="NZ_NPBJ01000035.1"/>
</dbReference>
<reference evidence="5 6" key="1">
    <citation type="submission" date="2017-07" db="EMBL/GenBank/DDBJ databases">
        <title>Isolation and whole genome analysis of endospore-forming bacteria from heroin.</title>
        <authorList>
            <person name="Kalinowski J."/>
            <person name="Ahrens B."/>
            <person name="Al-Dilaimi A."/>
            <person name="Winkler A."/>
            <person name="Wibberg D."/>
            <person name="Schleenbecker U."/>
            <person name="Ruckert C."/>
            <person name="Wolfel R."/>
            <person name="Grass G."/>
        </authorList>
    </citation>
    <scope>NUCLEOTIDE SEQUENCE [LARGE SCALE GENOMIC DNA]</scope>
    <source>
        <strain evidence="5 6">7517-1</strain>
    </source>
</reference>
<evidence type="ECO:0000256" key="2">
    <source>
        <dbReference type="ARBA" id="ARBA00024438"/>
    </source>
</evidence>
<dbReference type="InterPro" id="IPR041916">
    <property type="entry name" value="Anti_sigma_zinc_sf"/>
</dbReference>
<comment type="similarity">
    <text evidence="1">Belongs to the zinc-associated anti-sigma factor (ZAS) superfamily. Anti-sigma-W factor family.</text>
</comment>
<evidence type="ECO:0000256" key="3">
    <source>
        <dbReference type="SAM" id="Phobius"/>
    </source>
</evidence>
<keyword evidence="3" id="KW-1133">Transmembrane helix</keyword>
<protein>
    <recommendedName>
        <fullName evidence="2">Anti-sigma-W factor RsiW</fullName>
    </recommendedName>
</protein>
<dbReference type="Proteomes" id="UP000216852">
    <property type="component" value="Unassembled WGS sequence"/>
</dbReference>
<keyword evidence="6" id="KW-1185">Reference proteome</keyword>
<dbReference type="InterPro" id="IPR027383">
    <property type="entry name" value="Znf_put"/>
</dbReference>
<feature type="domain" description="Putative zinc-finger" evidence="4">
    <location>
        <begin position="6"/>
        <end position="37"/>
    </location>
</feature>
<evidence type="ECO:0000256" key="1">
    <source>
        <dbReference type="ARBA" id="ARBA00024353"/>
    </source>
</evidence>
<evidence type="ECO:0000259" key="4">
    <source>
        <dbReference type="Pfam" id="PF13490"/>
    </source>
</evidence>
<gene>
    <name evidence="5" type="ORF">CHH48_16605</name>
</gene>
<dbReference type="Gene3D" id="1.10.10.1320">
    <property type="entry name" value="Anti-sigma factor, zinc-finger domain"/>
    <property type="match status" value="1"/>
</dbReference>
<sequence length="227" mass="27203">MNHDVFRDLVPNYLENLTSEETNRQMEQHMEQCENCREYVNEMREELFIEHINERKDEKKKVDYLKKVRSKSKKKIFMIIGTMLSLFLVLTISYYFLFVHMWVADENNVQTTIHHQDNVVTVTFQTKKDNRYLLAKKEYGDQEYENQIIVYESWNFFTDVKLNQFSDLANSLQDGTDSTYTFLDKNTLLLPNGEEKTLTDEDKLQIIYKNSTEEILLKDLYNNVDIN</sequence>
<accession>A0ABX4GUM2</accession>
<evidence type="ECO:0000313" key="5">
    <source>
        <dbReference type="EMBL" id="PAD98574.1"/>
    </source>
</evidence>
<comment type="caution">
    <text evidence="5">The sequence shown here is derived from an EMBL/GenBank/DDBJ whole genome shotgun (WGS) entry which is preliminary data.</text>
</comment>
<feature type="transmembrane region" description="Helical" evidence="3">
    <location>
        <begin position="76"/>
        <end position="103"/>
    </location>
</feature>
<keyword evidence="3" id="KW-0472">Membrane</keyword>
<dbReference type="EMBL" id="NPBJ01000035">
    <property type="protein sequence ID" value="PAD98574.1"/>
    <property type="molecule type" value="Genomic_DNA"/>
</dbReference>
<keyword evidence="3" id="KW-0812">Transmembrane</keyword>
<evidence type="ECO:0000313" key="6">
    <source>
        <dbReference type="Proteomes" id="UP000216852"/>
    </source>
</evidence>
<dbReference type="Pfam" id="PF13490">
    <property type="entry name" value="zf-HC2"/>
    <property type="match status" value="1"/>
</dbReference>
<organism evidence="5 6">
    <name type="scientific">Terribacillus saccharophilus</name>
    <dbReference type="NCBI Taxonomy" id="361277"/>
    <lineage>
        <taxon>Bacteria</taxon>
        <taxon>Bacillati</taxon>
        <taxon>Bacillota</taxon>
        <taxon>Bacilli</taxon>
        <taxon>Bacillales</taxon>
        <taxon>Bacillaceae</taxon>
        <taxon>Terribacillus</taxon>
    </lineage>
</organism>
<proteinExistence type="inferred from homology"/>